<evidence type="ECO:0000313" key="2">
    <source>
        <dbReference type="Proteomes" id="UP000887578"/>
    </source>
</evidence>
<dbReference type="PANTHER" id="PTHR31005">
    <property type="entry name" value="DUF4139 DOMAIN-CONTAINING PROTEIN"/>
    <property type="match status" value="1"/>
</dbReference>
<evidence type="ECO:0000313" key="3">
    <source>
        <dbReference type="WBParaSite" id="PDA_v2.g5525.t1"/>
    </source>
</evidence>
<feature type="domain" description="DUF4140" evidence="1">
    <location>
        <begin position="21"/>
        <end position="120"/>
    </location>
</feature>
<proteinExistence type="predicted"/>
<evidence type="ECO:0000259" key="1">
    <source>
        <dbReference type="Pfam" id="PF13600"/>
    </source>
</evidence>
<name>A0A914QNZ9_9BILA</name>
<dbReference type="WBParaSite" id="PDA_v2.g5525.t1">
    <property type="protein sequence ID" value="PDA_v2.g5525.t1"/>
    <property type="gene ID" value="PDA_v2.g5525"/>
</dbReference>
<dbReference type="InterPro" id="IPR011935">
    <property type="entry name" value="CHP02231"/>
</dbReference>
<accession>A0A914QNZ9</accession>
<protein>
    <submittedName>
        <fullName evidence="3">DUF4140 domain-containing protein</fullName>
    </submittedName>
</protein>
<keyword evidence="2" id="KW-1185">Reference proteome</keyword>
<sequence length="132" mass="15071">MSEKMHSVTILNAREIPIKAVTVFNDRAEINRTFTVSLKPGMNEIKLDNIPGRIDKDSIRVNGKGLAVIHEVKFEIEEINIENSELPKVKELFTKLKELKRESQKQKDIQSIYTARLEALDSAVRNVSARKI</sequence>
<reference evidence="3" key="1">
    <citation type="submission" date="2022-11" db="UniProtKB">
        <authorList>
            <consortium name="WormBaseParasite"/>
        </authorList>
    </citation>
    <scope>IDENTIFICATION</scope>
</reference>
<dbReference type="PANTHER" id="PTHR31005:SF8">
    <property type="entry name" value="DUF4139 DOMAIN-CONTAINING PROTEIN"/>
    <property type="match status" value="1"/>
</dbReference>
<dbReference type="Pfam" id="PF13600">
    <property type="entry name" value="DUF4140"/>
    <property type="match status" value="1"/>
</dbReference>
<organism evidence="2 3">
    <name type="scientific">Panagrolaimus davidi</name>
    <dbReference type="NCBI Taxonomy" id="227884"/>
    <lineage>
        <taxon>Eukaryota</taxon>
        <taxon>Metazoa</taxon>
        <taxon>Ecdysozoa</taxon>
        <taxon>Nematoda</taxon>
        <taxon>Chromadorea</taxon>
        <taxon>Rhabditida</taxon>
        <taxon>Tylenchina</taxon>
        <taxon>Panagrolaimomorpha</taxon>
        <taxon>Panagrolaimoidea</taxon>
        <taxon>Panagrolaimidae</taxon>
        <taxon>Panagrolaimus</taxon>
    </lineage>
</organism>
<dbReference type="InterPro" id="IPR025554">
    <property type="entry name" value="DUF4140"/>
</dbReference>
<dbReference type="Proteomes" id="UP000887578">
    <property type="component" value="Unplaced"/>
</dbReference>
<dbReference type="AlphaFoldDB" id="A0A914QNZ9"/>